<reference evidence="5" key="2">
    <citation type="submission" date="2021-02" db="EMBL/GenBank/DDBJ databases">
        <authorList>
            <person name="Kimball J.A."/>
            <person name="Haas M.W."/>
            <person name="Macchietto M."/>
            <person name="Kono T."/>
            <person name="Duquette J."/>
            <person name="Shao M."/>
        </authorList>
    </citation>
    <scope>NUCLEOTIDE SEQUENCE</scope>
    <source>
        <tissue evidence="5">Fresh leaf tissue</tissue>
    </source>
</reference>
<dbReference type="EMBL" id="JAAALK010000288">
    <property type="protein sequence ID" value="KAG8055525.1"/>
    <property type="molecule type" value="Genomic_DNA"/>
</dbReference>
<comment type="caution">
    <text evidence="5">The sequence shown here is derived from an EMBL/GenBank/DDBJ whole genome shotgun (WGS) entry which is preliminary data.</text>
</comment>
<dbReference type="InterPro" id="IPR002213">
    <property type="entry name" value="UDP_glucos_trans"/>
</dbReference>
<evidence type="ECO:0000313" key="6">
    <source>
        <dbReference type="Proteomes" id="UP000729402"/>
    </source>
</evidence>
<dbReference type="CDD" id="cd03784">
    <property type="entry name" value="GT1_Gtf-like"/>
    <property type="match status" value="1"/>
</dbReference>
<evidence type="ECO:0000256" key="3">
    <source>
        <dbReference type="RuleBase" id="RU003718"/>
    </source>
</evidence>
<dbReference type="GO" id="GO:0035251">
    <property type="term" value="F:UDP-glucosyltransferase activity"/>
    <property type="evidence" value="ECO:0007669"/>
    <property type="project" value="InterPro"/>
</dbReference>
<dbReference type="InterPro" id="IPR050481">
    <property type="entry name" value="UDP-glycosyltransf_plant"/>
</dbReference>
<sequence length="473" mass="51075">MTERNVVLYPGLGVGHLVPMVELAKVFLQHGVAVTVALVETPSETLEFYAASNPAVTFHVLPPPPTPAHAGSGSDGKSAKPIVQMLKFLHSMNAPLRDFLLSLPSVDALIIDMFCGDALDVGAGLGLPVYSSFPSAASDLAVFLNLASMQDSISFGELSDSIIIPFPGVPPFKASELPPNILHDEEAFRCVLPMFGRIPESKGILVNTFDSLETRALSALRDGLCFPGRATPPIYCIGPLVFGGGGDKHDECLRWLDAQPDNSVVFLSFGSMGTFGKKQLEEIAIGLQKSEQRFLWVVRSPRVDENNLAEPLQVPDLDALLPAGFTEATSGRGLVVKSWAPQVDVLRHRATGAFVTHCGWNSTLEAITAGQPLLCWPLYAEQRMNNVFIVEEMKLGVAMDGYDEEIVKAEVVEAKVRWVMQSEGSEALRERAAALKDAAAEALDEGGTSRAAFVKFLHDLQTSNGMIGTYKIR</sequence>
<protein>
    <recommendedName>
        <fullName evidence="4">Glycosyltransferase</fullName>
        <ecNumber evidence="4">2.4.1.-</ecNumber>
    </recommendedName>
</protein>
<keyword evidence="6" id="KW-1185">Reference proteome</keyword>
<evidence type="ECO:0000313" key="5">
    <source>
        <dbReference type="EMBL" id="KAG8055525.1"/>
    </source>
</evidence>
<dbReference type="FunFam" id="3.40.50.2000:FF:000020">
    <property type="entry name" value="Glycosyltransferase"/>
    <property type="match status" value="1"/>
</dbReference>
<dbReference type="AlphaFoldDB" id="A0A8J5S5B8"/>
<name>A0A8J5S5B8_ZIZPA</name>
<keyword evidence="3" id="KW-0328">Glycosyltransferase</keyword>
<organism evidence="5 6">
    <name type="scientific">Zizania palustris</name>
    <name type="common">Northern wild rice</name>
    <dbReference type="NCBI Taxonomy" id="103762"/>
    <lineage>
        <taxon>Eukaryota</taxon>
        <taxon>Viridiplantae</taxon>
        <taxon>Streptophyta</taxon>
        <taxon>Embryophyta</taxon>
        <taxon>Tracheophyta</taxon>
        <taxon>Spermatophyta</taxon>
        <taxon>Magnoliopsida</taxon>
        <taxon>Liliopsida</taxon>
        <taxon>Poales</taxon>
        <taxon>Poaceae</taxon>
        <taxon>BOP clade</taxon>
        <taxon>Oryzoideae</taxon>
        <taxon>Oryzeae</taxon>
        <taxon>Zizaniinae</taxon>
        <taxon>Zizania</taxon>
    </lineage>
</organism>
<evidence type="ECO:0000256" key="2">
    <source>
        <dbReference type="ARBA" id="ARBA00022679"/>
    </source>
</evidence>
<evidence type="ECO:0000256" key="4">
    <source>
        <dbReference type="RuleBase" id="RU362057"/>
    </source>
</evidence>
<comment type="similarity">
    <text evidence="1 3">Belongs to the UDP-glycosyltransferase family.</text>
</comment>
<dbReference type="InterPro" id="IPR035595">
    <property type="entry name" value="UDP_glycos_trans_CS"/>
</dbReference>
<dbReference type="PANTHER" id="PTHR48048:SF89">
    <property type="entry name" value="GLYCOSYLTRANSFERASE"/>
    <property type="match status" value="1"/>
</dbReference>
<dbReference type="Proteomes" id="UP000729402">
    <property type="component" value="Unassembled WGS sequence"/>
</dbReference>
<dbReference type="Pfam" id="PF00201">
    <property type="entry name" value="UDPGT"/>
    <property type="match status" value="1"/>
</dbReference>
<proteinExistence type="inferred from homology"/>
<dbReference type="OrthoDB" id="5835829at2759"/>
<dbReference type="EC" id="2.4.1.-" evidence="4"/>
<dbReference type="PROSITE" id="PS00375">
    <property type="entry name" value="UDPGT"/>
    <property type="match status" value="1"/>
</dbReference>
<evidence type="ECO:0000256" key="1">
    <source>
        <dbReference type="ARBA" id="ARBA00009995"/>
    </source>
</evidence>
<gene>
    <name evidence="5" type="ORF">GUJ93_ZPchr0001g31885</name>
</gene>
<dbReference type="PANTHER" id="PTHR48048">
    <property type="entry name" value="GLYCOSYLTRANSFERASE"/>
    <property type="match status" value="1"/>
</dbReference>
<accession>A0A8J5S5B8</accession>
<keyword evidence="2 3" id="KW-0808">Transferase</keyword>
<reference evidence="5" key="1">
    <citation type="journal article" date="2021" name="bioRxiv">
        <title>Whole Genome Assembly and Annotation of Northern Wild Rice, Zizania palustris L., Supports a Whole Genome Duplication in the Zizania Genus.</title>
        <authorList>
            <person name="Haas M."/>
            <person name="Kono T."/>
            <person name="Macchietto M."/>
            <person name="Millas R."/>
            <person name="McGilp L."/>
            <person name="Shao M."/>
            <person name="Duquette J."/>
            <person name="Hirsch C.N."/>
            <person name="Kimball J."/>
        </authorList>
    </citation>
    <scope>NUCLEOTIDE SEQUENCE</scope>
    <source>
        <tissue evidence="5">Fresh leaf tissue</tissue>
    </source>
</reference>